<name>A0A096FBX9_COMTE</name>
<proteinExistence type="predicted"/>
<gene>
    <name evidence="1" type="ORF">P353_17550</name>
</gene>
<organism evidence="1 2">
    <name type="scientific">Comamonas testosteroni</name>
    <name type="common">Pseudomonas testosteroni</name>
    <dbReference type="NCBI Taxonomy" id="285"/>
    <lineage>
        <taxon>Bacteria</taxon>
        <taxon>Pseudomonadati</taxon>
        <taxon>Pseudomonadota</taxon>
        <taxon>Betaproteobacteria</taxon>
        <taxon>Burkholderiales</taxon>
        <taxon>Comamonadaceae</taxon>
        <taxon>Comamonas</taxon>
    </lineage>
</organism>
<comment type="caution">
    <text evidence="1">The sequence shown here is derived from an EMBL/GenBank/DDBJ whole genome shotgun (WGS) entry which is preliminary data.</text>
</comment>
<reference evidence="1 2" key="1">
    <citation type="submission" date="2013-09" db="EMBL/GenBank/DDBJ databases">
        <title>High correlation between genotypes and phenotypes of environmental bacteria Comamonas testosteroni strains.</title>
        <authorList>
            <person name="Liu L."/>
            <person name="Zhu W."/>
            <person name="Xia X."/>
            <person name="Xu B."/>
            <person name="Luo M."/>
            <person name="Wang G."/>
        </authorList>
    </citation>
    <scope>NUCLEOTIDE SEQUENCE [LARGE SCALE GENOMIC DNA]</scope>
    <source>
        <strain evidence="1 2">JL40</strain>
    </source>
</reference>
<evidence type="ECO:0000313" key="1">
    <source>
        <dbReference type="EMBL" id="KGH27876.1"/>
    </source>
</evidence>
<sequence>MQDKNVIKLTDGAAPVEQGASILEGLENDERNRGNCSTAEGAGCSAHAVRRLASALPAYDREIGQCLHQIQEPAPAQAVLPTFMVHTGDSKVTLHFSSEAETLEFYRTQPQAASAAVAMPAQALTGEARAEAINRLVPIRAKLAAAAAVAVPDERAAFEAWAKSGDMSTGSDCDGYIHSNTAAASLAWQPRAALAATPAANSVELHQIKTAAPVVLPEPDAVLRVFADGDTPSVFSLNTLTNGEYGVFYASTVRALLATATGHFPRRRTRGVTALCWMPCSLPKGSAILIPAELADNDFQLVEAACGGYLGW</sequence>
<protein>
    <submittedName>
        <fullName evidence="1">Uncharacterized protein</fullName>
    </submittedName>
</protein>
<accession>A0A096FBX9</accession>
<dbReference type="AlphaFoldDB" id="A0A096FBX9"/>
<dbReference type="RefSeq" id="WP_034371855.1">
    <property type="nucleotide sequence ID" value="NZ_AWOR01000057.1"/>
</dbReference>
<dbReference type="EMBL" id="AWOR01000057">
    <property type="protein sequence ID" value="KGH27876.1"/>
    <property type="molecule type" value="Genomic_DNA"/>
</dbReference>
<evidence type="ECO:0000313" key="2">
    <source>
        <dbReference type="Proteomes" id="UP000029553"/>
    </source>
</evidence>
<dbReference type="Proteomes" id="UP000029553">
    <property type="component" value="Unassembled WGS sequence"/>
</dbReference>